<gene>
    <name evidence="9" type="ORF">BCY91_10775</name>
</gene>
<evidence type="ECO:0000256" key="4">
    <source>
        <dbReference type="ARBA" id="ARBA00022801"/>
    </source>
</evidence>
<feature type="domain" description="Alpha-L-fucosidase C-terminal" evidence="8">
    <location>
        <begin position="466"/>
        <end position="544"/>
    </location>
</feature>
<comment type="caution">
    <text evidence="9">The sequence shown here is derived from an EMBL/GenBank/DDBJ whole genome shotgun (WGS) entry which is preliminary data.</text>
</comment>
<dbReference type="Proteomes" id="UP000283433">
    <property type="component" value="Unassembled WGS sequence"/>
</dbReference>
<dbReference type="EMBL" id="MBTA01000028">
    <property type="protein sequence ID" value="RKD13286.1"/>
    <property type="molecule type" value="Genomic_DNA"/>
</dbReference>
<comment type="similarity">
    <text evidence="1">Belongs to the glycosyl hydrolase 29 family.</text>
</comment>
<dbReference type="GO" id="GO:0016139">
    <property type="term" value="P:glycoside catabolic process"/>
    <property type="evidence" value="ECO:0007669"/>
    <property type="project" value="TreeGrafter"/>
</dbReference>
<dbReference type="EC" id="3.2.1.51" evidence="2"/>
<dbReference type="InterPro" id="IPR013780">
    <property type="entry name" value="Glyco_hydro_b"/>
</dbReference>
<evidence type="ECO:0000256" key="1">
    <source>
        <dbReference type="ARBA" id="ARBA00007951"/>
    </source>
</evidence>
<dbReference type="RefSeq" id="WP_120182937.1">
    <property type="nucleotide sequence ID" value="NZ_MBTA01000028.1"/>
</dbReference>
<evidence type="ECO:0000256" key="2">
    <source>
        <dbReference type="ARBA" id="ARBA00012662"/>
    </source>
</evidence>
<dbReference type="Pfam" id="PF01120">
    <property type="entry name" value="Alpha_L_fucos"/>
    <property type="match status" value="1"/>
</dbReference>
<dbReference type="Gene3D" id="3.20.20.80">
    <property type="entry name" value="Glycosidases"/>
    <property type="match status" value="1"/>
</dbReference>
<protein>
    <recommendedName>
        <fullName evidence="2">alpha-L-fucosidase</fullName>
        <ecNumber evidence="2">3.2.1.51</ecNumber>
    </recommendedName>
</protein>
<evidence type="ECO:0000259" key="7">
    <source>
        <dbReference type="Pfam" id="PF01120"/>
    </source>
</evidence>
<proteinExistence type="inferred from homology"/>
<accession>A0A419S2T3</accession>
<dbReference type="InterPro" id="IPR031919">
    <property type="entry name" value="Fucosidase_C"/>
</dbReference>
<reference evidence="9 10" key="1">
    <citation type="submission" date="2016-07" db="EMBL/GenBank/DDBJ databases">
        <title>Genome of Pelobium manganitolerans.</title>
        <authorList>
            <person name="Wu S."/>
            <person name="Wang G."/>
        </authorList>
    </citation>
    <scope>NUCLEOTIDE SEQUENCE [LARGE SCALE GENOMIC DNA]</scope>
    <source>
        <strain evidence="9 10">YS-25</strain>
    </source>
</reference>
<dbReference type="InterPro" id="IPR017853">
    <property type="entry name" value="GH"/>
</dbReference>
<evidence type="ECO:0000256" key="3">
    <source>
        <dbReference type="ARBA" id="ARBA00022729"/>
    </source>
</evidence>
<sequence length="548" mass="62877">MKRRTLVKGMALVLPSMWINQVFGKPYSFSALSDTSSGPFNASWESLSKYVVPDWFRDAKFGIWAHWGPQCQPERGDWYARGMYQEGSDQYQYHCKKYGHPSKFGFKDVINEWKAENWNPEELVALYKKAGARYFMALANHHDNFDLYNSSHQPWNSTKLGPKKDIIAGWAKAAKQNDLHFGVSVHAAHTWSWYETSQRWDKKGPYAEIPYDGNLTKKQGKDKWWDGYDPQDLYAQNHPMSENSWDNGMIHKQWDWGNGVVKPSDAYCEKFYKRTKELIDRYEPELIYFDDTALPLWPISDAGLRIAAHMYNKSIKRNGQLEAVICGKILSQQQRQCMVWDIERGQSNQIEPLPWQTDTCIGAWHYDRRIYEKNRYKSAKTVIHTMIDVVSKNGNLMLNIPVRGDGTIDEKERAVVEEIGEWMKINSEGIYGSRPWVDYGEGPSTENTIPLSAQGFNEGKGNPFGAQDIRFTKKGTTLYAFFMEYPDSRIAVSKKLGVKGVGEIKNISLLGSGAALKFEQNGEGLKVDLPDINLRHLPYTLKIEGAIV</sequence>
<dbReference type="PANTHER" id="PTHR10030">
    <property type="entry name" value="ALPHA-L-FUCOSIDASE"/>
    <property type="match status" value="1"/>
</dbReference>
<keyword evidence="4" id="KW-0378">Hydrolase</keyword>
<dbReference type="SUPFAM" id="SSF51445">
    <property type="entry name" value="(Trans)glycosidases"/>
    <property type="match status" value="1"/>
</dbReference>
<dbReference type="AlphaFoldDB" id="A0A419S2T3"/>
<dbReference type="InterPro" id="IPR057739">
    <property type="entry name" value="Glyco_hydro_29_N"/>
</dbReference>
<evidence type="ECO:0000256" key="6">
    <source>
        <dbReference type="SAM" id="SignalP"/>
    </source>
</evidence>
<keyword evidence="10" id="KW-1185">Reference proteome</keyword>
<dbReference type="Pfam" id="PF16757">
    <property type="entry name" value="Fucosidase_C"/>
    <property type="match status" value="1"/>
</dbReference>
<evidence type="ECO:0000313" key="9">
    <source>
        <dbReference type="EMBL" id="RKD13286.1"/>
    </source>
</evidence>
<dbReference type="SMART" id="SM00812">
    <property type="entry name" value="Alpha_L_fucos"/>
    <property type="match status" value="1"/>
</dbReference>
<dbReference type="Gene3D" id="2.60.40.1180">
    <property type="entry name" value="Golgi alpha-mannosidase II"/>
    <property type="match status" value="1"/>
</dbReference>
<dbReference type="GO" id="GO:0005764">
    <property type="term" value="C:lysosome"/>
    <property type="evidence" value="ECO:0007669"/>
    <property type="project" value="TreeGrafter"/>
</dbReference>
<feature type="signal peptide" evidence="6">
    <location>
        <begin position="1"/>
        <end position="24"/>
    </location>
</feature>
<evidence type="ECO:0000313" key="10">
    <source>
        <dbReference type="Proteomes" id="UP000283433"/>
    </source>
</evidence>
<keyword evidence="5" id="KW-0326">Glycosidase</keyword>
<dbReference type="PANTHER" id="PTHR10030:SF37">
    <property type="entry name" value="ALPHA-L-FUCOSIDASE-RELATED"/>
    <property type="match status" value="1"/>
</dbReference>
<organism evidence="9 10">
    <name type="scientific">Pelobium manganitolerans</name>
    <dbReference type="NCBI Taxonomy" id="1842495"/>
    <lineage>
        <taxon>Bacteria</taxon>
        <taxon>Pseudomonadati</taxon>
        <taxon>Bacteroidota</taxon>
        <taxon>Sphingobacteriia</taxon>
        <taxon>Sphingobacteriales</taxon>
        <taxon>Sphingobacteriaceae</taxon>
        <taxon>Pelobium</taxon>
    </lineage>
</organism>
<dbReference type="OrthoDB" id="107551at2"/>
<feature type="chain" id="PRO_5019225800" description="alpha-L-fucosidase" evidence="6">
    <location>
        <begin position="25"/>
        <end position="548"/>
    </location>
</feature>
<name>A0A419S2T3_9SPHI</name>
<dbReference type="GO" id="GO:0006004">
    <property type="term" value="P:fucose metabolic process"/>
    <property type="evidence" value="ECO:0007669"/>
    <property type="project" value="TreeGrafter"/>
</dbReference>
<dbReference type="GO" id="GO:0004560">
    <property type="term" value="F:alpha-L-fucosidase activity"/>
    <property type="evidence" value="ECO:0007669"/>
    <property type="project" value="InterPro"/>
</dbReference>
<keyword evidence="3 6" id="KW-0732">Signal</keyword>
<evidence type="ECO:0000256" key="5">
    <source>
        <dbReference type="ARBA" id="ARBA00023295"/>
    </source>
</evidence>
<evidence type="ECO:0000259" key="8">
    <source>
        <dbReference type="Pfam" id="PF16757"/>
    </source>
</evidence>
<feature type="domain" description="Glycoside hydrolase family 29 N-terminal" evidence="7">
    <location>
        <begin position="35"/>
        <end position="428"/>
    </location>
</feature>
<dbReference type="InterPro" id="IPR000933">
    <property type="entry name" value="Glyco_hydro_29"/>
</dbReference>